<evidence type="ECO:0000313" key="2">
    <source>
        <dbReference type="EMBL" id="MED6208727.1"/>
    </source>
</evidence>
<comment type="caution">
    <text evidence="2">The sequence shown here is derived from an EMBL/GenBank/DDBJ whole genome shotgun (WGS) entry which is preliminary data.</text>
</comment>
<keyword evidence="3" id="KW-1185">Reference proteome</keyword>
<dbReference type="Proteomes" id="UP001341840">
    <property type="component" value="Unassembled WGS sequence"/>
</dbReference>
<name>A0ABU6YE87_9FABA</name>
<protein>
    <submittedName>
        <fullName evidence="2">Uncharacterized protein</fullName>
    </submittedName>
</protein>
<organism evidence="2 3">
    <name type="scientific">Stylosanthes scabra</name>
    <dbReference type="NCBI Taxonomy" id="79078"/>
    <lineage>
        <taxon>Eukaryota</taxon>
        <taxon>Viridiplantae</taxon>
        <taxon>Streptophyta</taxon>
        <taxon>Embryophyta</taxon>
        <taxon>Tracheophyta</taxon>
        <taxon>Spermatophyta</taxon>
        <taxon>Magnoliopsida</taxon>
        <taxon>eudicotyledons</taxon>
        <taxon>Gunneridae</taxon>
        <taxon>Pentapetalae</taxon>
        <taxon>rosids</taxon>
        <taxon>fabids</taxon>
        <taxon>Fabales</taxon>
        <taxon>Fabaceae</taxon>
        <taxon>Papilionoideae</taxon>
        <taxon>50 kb inversion clade</taxon>
        <taxon>dalbergioids sensu lato</taxon>
        <taxon>Dalbergieae</taxon>
        <taxon>Pterocarpus clade</taxon>
        <taxon>Stylosanthes</taxon>
    </lineage>
</organism>
<sequence length="123" mass="13406">MNSRPVALAMPNVHGKTMQSEKSVTSPGSTNSTTAHCRLSAAEIKQRQDKGLCYYYDEKYSLGHKCKSSYLLLVGGEELEELMQGPPHPKVAEALPQSPHATELDSGVVEISFNAMYGETFTA</sequence>
<feature type="compositionally biased region" description="Polar residues" evidence="1">
    <location>
        <begin position="17"/>
        <end position="34"/>
    </location>
</feature>
<evidence type="ECO:0000313" key="3">
    <source>
        <dbReference type="Proteomes" id="UP001341840"/>
    </source>
</evidence>
<evidence type="ECO:0000256" key="1">
    <source>
        <dbReference type="SAM" id="MobiDB-lite"/>
    </source>
</evidence>
<dbReference type="EMBL" id="JASCZI010241966">
    <property type="protein sequence ID" value="MED6208727.1"/>
    <property type="molecule type" value="Genomic_DNA"/>
</dbReference>
<reference evidence="2 3" key="1">
    <citation type="journal article" date="2023" name="Plants (Basel)">
        <title>Bridging the Gap: Combining Genomics and Transcriptomics Approaches to Understand Stylosanthes scabra, an Orphan Legume from the Brazilian Caatinga.</title>
        <authorList>
            <person name="Ferreira-Neto J.R.C."/>
            <person name="da Silva M.D."/>
            <person name="Binneck E."/>
            <person name="de Melo N.F."/>
            <person name="da Silva R.H."/>
            <person name="de Melo A.L.T.M."/>
            <person name="Pandolfi V."/>
            <person name="Bustamante F.O."/>
            <person name="Brasileiro-Vidal A.C."/>
            <person name="Benko-Iseppon A.M."/>
        </authorList>
    </citation>
    <scope>NUCLEOTIDE SEQUENCE [LARGE SCALE GENOMIC DNA]</scope>
    <source>
        <tissue evidence="2">Leaves</tissue>
    </source>
</reference>
<accession>A0ABU6YE87</accession>
<proteinExistence type="predicted"/>
<feature type="region of interest" description="Disordered" evidence="1">
    <location>
        <begin position="1"/>
        <end position="34"/>
    </location>
</feature>
<gene>
    <name evidence="2" type="ORF">PIB30_047950</name>
</gene>